<dbReference type="CDD" id="cd01335">
    <property type="entry name" value="Radical_SAM"/>
    <property type="match status" value="1"/>
</dbReference>
<protein>
    <submittedName>
        <fullName evidence="8">Radical SAM protein</fullName>
    </submittedName>
</protein>
<dbReference type="GO" id="GO:0046872">
    <property type="term" value="F:metal ion binding"/>
    <property type="evidence" value="ECO:0007669"/>
    <property type="project" value="UniProtKB-KW"/>
</dbReference>
<keyword evidence="3" id="KW-0479">Metal-binding</keyword>
<dbReference type="InterPro" id="IPR026351">
    <property type="entry name" value="rSAM_ArsS-like"/>
</dbReference>
<dbReference type="InterPro" id="IPR058240">
    <property type="entry name" value="rSAM_sf"/>
</dbReference>
<dbReference type="PANTHER" id="PTHR43728">
    <property type="entry name" value="SLR0304 PROTEIN"/>
    <property type="match status" value="1"/>
</dbReference>
<organism evidence="8">
    <name type="scientific">uncultured Thiotrichaceae bacterium</name>
    <dbReference type="NCBI Taxonomy" id="298394"/>
    <lineage>
        <taxon>Bacteria</taxon>
        <taxon>Pseudomonadati</taxon>
        <taxon>Pseudomonadota</taxon>
        <taxon>Gammaproteobacteria</taxon>
        <taxon>Thiotrichales</taxon>
        <taxon>Thiotrichaceae</taxon>
        <taxon>environmental samples</taxon>
    </lineage>
</organism>
<evidence type="ECO:0000259" key="6">
    <source>
        <dbReference type="Pfam" id="PF04055"/>
    </source>
</evidence>
<accession>A0A6S6TZ12</accession>
<dbReference type="NCBIfam" id="TIGR04167">
    <property type="entry name" value="rSAM_SeCys"/>
    <property type="match status" value="1"/>
</dbReference>
<evidence type="ECO:0000256" key="1">
    <source>
        <dbReference type="ARBA" id="ARBA00001966"/>
    </source>
</evidence>
<comment type="cofactor">
    <cofactor evidence="1">
        <name>[4Fe-4S] cluster</name>
        <dbReference type="ChEBI" id="CHEBI:49883"/>
    </cofactor>
</comment>
<dbReference type="InterPro" id="IPR007197">
    <property type="entry name" value="rSAM"/>
</dbReference>
<evidence type="ECO:0000256" key="3">
    <source>
        <dbReference type="ARBA" id="ARBA00022723"/>
    </source>
</evidence>
<feature type="domain" description="Radical SAM core" evidence="6">
    <location>
        <begin position="49"/>
        <end position="186"/>
    </location>
</feature>
<evidence type="ECO:0000259" key="7">
    <source>
        <dbReference type="Pfam" id="PF12345"/>
    </source>
</evidence>
<name>A0A6S6TZ12_9GAMM</name>
<evidence type="ECO:0000256" key="2">
    <source>
        <dbReference type="ARBA" id="ARBA00022691"/>
    </source>
</evidence>
<evidence type="ECO:0000313" key="8">
    <source>
        <dbReference type="EMBL" id="CAA6825852.1"/>
    </source>
</evidence>
<dbReference type="AlphaFoldDB" id="A0A6S6TZ12"/>
<reference evidence="8" key="1">
    <citation type="submission" date="2020-01" db="EMBL/GenBank/DDBJ databases">
        <authorList>
            <person name="Meier V. D."/>
            <person name="Meier V D."/>
        </authorList>
    </citation>
    <scope>NUCLEOTIDE SEQUENCE</scope>
    <source>
        <strain evidence="8">HLG_WM_MAG_09</strain>
    </source>
</reference>
<sequence length="341" mass="37908">MNLPIHISSVERTSVEDMKVSGFPANTFSQRLAKESLQLKRPQITTLQVNIGKRCNQACHHCHVESGPKHPDNMVLPTVERLLDLLRDAPDIHTVDITGGAPELNPHFRYFVAEIRKMGKTVIDRCNLTVLFEEGQEDTAEFLAEQGIDVVASLPCYTKENVEAQRGRFVFDKSIKGLQLLNGLGYGKEGTGLSLSLVYNPGGQFLPPDQAGLYTEYKQRLFDDFGIEFNQLFTITNMPIKRYLHSLERDGELESYMQLLLDNFNVSAAMGVMCTNLVSVGFDGQIYDCDFNQMLEMPIADKTRNVMDLGHFDELTENIVVANHCFGCTAGAGSSCGGSLV</sequence>
<proteinExistence type="predicted"/>
<dbReference type="EMBL" id="CACVAT010000416">
    <property type="protein sequence ID" value="CAA6825852.1"/>
    <property type="molecule type" value="Genomic_DNA"/>
</dbReference>
<dbReference type="PANTHER" id="PTHR43728:SF1">
    <property type="entry name" value="FE-S OXIDOREDUCTASE"/>
    <property type="match status" value="1"/>
</dbReference>
<evidence type="ECO:0000256" key="5">
    <source>
        <dbReference type="ARBA" id="ARBA00023014"/>
    </source>
</evidence>
<gene>
    <name evidence="8" type="ORF">HELGO_WM45634</name>
</gene>
<keyword evidence="5" id="KW-0411">Iron-sulfur</keyword>
<keyword evidence="4" id="KW-0408">Iron</keyword>
<evidence type="ECO:0000256" key="4">
    <source>
        <dbReference type="ARBA" id="ARBA00023004"/>
    </source>
</evidence>
<keyword evidence="2" id="KW-0949">S-adenosyl-L-methionine</keyword>
<dbReference type="GO" id="GO:0003824">
    <property type="term" value="F:catalytic activity"/>
    <property type="evidence" value="ECO:0007669"/>
    <property type="project" value="InterPro"/>
</dbReference>
<dbReference type="SUPFAM" id="SSF102114">
    <property type="entry name" value="Radical SAM enzymes"/>
    <property type="match status" value="1"/>
</dbReference>
<dbReference type="SFLD" id="SFLDG01067">
    <property type="entry name" value="SPASM/twitch_domain_containing"/>
    <property type="match status" value="1"/>
</dbReference>
<feature type="domain" description="Arsenosugar biosynthesis radical SAM protein ArsS-like C-terminal" evidence="7">
    <location>
        <begin position="206"/>
        <end position="339"/>
    </location>
</feature>
<dbReference type="Gene3D" id="3.20.20.70">
    <property type="entry name" value="Aldolase class I"/>
    <property type="match status" value="1"/>
</dbReference>
<dbReference type="Pfam" id="PF04055">
    <property type="entry name" value="Radical_SAM"/>
    <property type="match status" value="1"/>
</dbReference>
<dbReference type="GO" id="GO:0051536">
    <property type="term" value="F:iron-sulfur cluster binding"/>
    <property type="evidence" value="ECO:0007669"/>
    <property type="project" value="UniProtKB-KW"/>
</dbReference>
<dbReference type="SFLD" id="SFLDS00029">
    <property type="entry name" value="Radical_SAM"/>
    <property type="match status" value="1"/>
</dbReference>
<dbReference type="Pfam" id="PF12345">
    <property type="entry name" value="DUF3641"/>
    <property type="match status" value="1"/>
</dbReference>
<dbReference type="InterPro" id="IPR024521">
    <property type="entry name" value="ArsS-like_C"/>
</dbReference>
<dbReference type="InterPro" id="IPR013785">
    <property type="entry name" value="Aldolase_TIM"/>
</dbReference>